<evidence type="ECO:0000313" key="2">
    <source>
        <dbReference type="EMBL" id="KKK79227.1"/>
    </source>
</evidence>
<name>A0A0F8YCN1_9ZZZZ</name>
<gene>
    <name evidence="2" type="ORF">LCGC14_2835610</name>
</gene>
<evidence type="ECO:0008006" key="3">
    <source>
        <dbReference type="Google" id="ProtNLM"/>
    </source>
</evidence>
<reference evidence="2" key="1">
    <citation type="journal article" date="2015" name="Nature">
        <title>Complex archaea that bridge the gap between prokaryotes and eukaryotes.</title>
        <authorList>
            <person name="Spang A."/>
            <person name="Saw J.H."/>
            <person name="Jorgensen S.L."/>
            <person name="Zaremba-Niedzwiedzka K."/>
            <person name="Martijn J."/>
            <person name="Lind A.E."/>
            <person name="van Eijk R."/>
            <person name="Schleper C."/>
            <person name="Guy L."/>
            <person name="Ettema T.J."/>
        </authorList>
    </citation>
    <scope>NUCLEOTIDE SEQUENCE</scope>
</reference>
<dbReference type="AlphaFoldDB" id="A0A0F8YCN1"/>
<comment type="caution">
    <text evidence="2">The sequence shown here is derived from an EMBL/GenBank/DDBJ whole genome shotgun (WGS) entry which is preliminary data.</text>
</comment>
<organism evidence="2">
    <name type="scientific">marine sediment metagenome</name>
    <dbReference type="NCBI Taxonomy" id="412755"/>
    <lineage>
        <taxon>unclassified sequences</taxon>
        <taxon>metagenomes</taxon>
        <taxon>ecological metagenomes</taxon>
    </lineage>
</organism>
<proteinExistence type="predicted"/>
<dbReference type="EMBL" id="LAZR01054124">
    <property type="protein sequence ID" value="KKK79227.1"/>
    <property type="molecule type" value="Genomic_DNA"/>
</dbReference>
<feature type="compositionally biased region" description="Acidic residues" evidence="1">
    <location>
        <begin position="110"/>
        <end position="133"/>
    </location>
</feature>
<sequence length="133" mass="15248">MARRNIDKSVKDKYLDWLMAPPSERDPSTKLEVAVVLGVVPSTLYLWENTTQFQDELRQLKIKWGVKFHGEILGRLMSIVTNGTDTASIAASKVLLPHIDTGPREVKEDDLTEEEDDFELDEEEDEDEEVEEE</sequence>
<protein>
    <recommendedName>
        <fullName evidence="3">Homeodomain phBC6A51-type domain-containing protein</fullName>
    </recommendedName>
</protein>
<feature type="region of interest" description="Disordered" evidence="1">
    <location>
        <begin position="101"/>
        <end position="133"/>
    </location>
</feature>
<accession>A0A0F8YCN1</accession>
<dbReference type="Gene3D" id="1.10.10.60">
    <property type="entry name" value="Homeodomain-like"/>
    <property type="match status" value="1"/>
</dbReference>
<evidence type="ECO:0000256" key="1">
    <source>
        <dbReference type="SAM" id="MobiDB-lite"/>
    </source>
</evidence>